<evidence type="ECO:0000313" key="5">
    <source>
        <dbReference type="Proteomes" id="UP000683360"/>
    </source>
</evidence>
<gene>
    <name evidence="4" type="ORF">MEDL_46302</name>
</gene>
<protein>
    <submittedName>
        <fullName evidence="4">SLK</fullName>
        <ecNumber evidence="4">2.7.11.1</ecNumber>
    </submittedName>
</protein>
<evidence type="ECO:0000259" key="3">
    <source>
        <dbReference type="PROSITE" id="PS50871"/>
    </source>
</evidence>
<dbReference type="Proteomes" id="UP000683360">
    <property type="component" value="Unassembled WGS sequence"/>
</dbReference>
<proteinExistence type="predicted"/>
<dbReference type="OrthoDB" id="6368610at2759"/>
<comment type="caution">
    <text evidence="4">The sequence shown here is derived from an EMBL/GenBank/DDBJ whole genome shotgun (WGS) entry which is preliminary data.</text>
</comment>
<name>A0A8S3TT88_MYTED</name>
<dbReference type="InterPro" id="IPR001073">
    <property type="entry name" value="C1q_dom"/>
</dbReference>
<dbReference type="GO" id="GO:0004674">
    <property type="term" value="F:protein serine/threonine kinase activity"/>
    <property type="evidence" value="ECO:0007669"/>
    <property type="project" value="UniProtKB-EC"/>
</dbReference>
<feature type="signal peptide" evidence="2">
    <location>
        <begin position="1"/>
        <end position="17"/>
    </location>
</feature>
<evidence type="ECO:0000256" key="1">
    <source>
        <dbReference type="SAM" id="Coils"/>
    </source>
</evidence>
<reference evidence="4" key="1">
    <citation type="submission" date="2021-03" db="EMBL/GenBank/DDBJ databases">
        <authorList>
            <person name="Bekaert M."/>
        </authorList>
    </citation>
    <scope>NUCLEOTIDE SEQUENCE</scope>
</reference>
<dbReference type="EMBL" id="CAJPWZ010002213">
    <property type="protein sequence ID" value="CAG2233643.1"/>
    <property type="molecule type" value="Genomic_DNA"/>
</dbReference>
<sequence>MLLFRIISISLWILVSGSISIGSDSEALMSCSKFHFEEKVLEKLIRLEHKMEINEEKLKKWEDAFSSKLDKMEEAIKRTEIFVETVRENQLQEQSRLNESFQEIVDHFNIQSKNVTEIHDKQMDIMLKSLSSKIEEFSVAEKKRENTLGSMQNTLHQEQKRFNQSFDIKVRQSMKQTETFEKSMRDIQLQELSRLNNSYLEIVEHFKIQSKNVTEIHGKQMDIMLKSLSSKLEEFSEAEKNRKRNLESMQNTLHQDQQRFNQSFDLALQNIRLSTNRTVHEQIAQQKRGVYHITAVVMSVSGKNLYLHLKHNNEYTAGSYITGGGHKTGTFDVVLSLQKGVTLSVGSGGSYTVYSDSTKYTTFSGHLIA</sequence>
<dbReference type="PROSITE" id="PS50871">
    <property type="entry name" value="C1Q"/>
    <property type="match status" value="1"/>
</dbReference>
<keyword evidence="4" id="KW-0808">Transferase</keyword>
<keyword evidence="1" id="KW-0175">Coiled coil</keyword>
<dbReference type="EC" id="2.7.11.1" evidence="4"/>
<evidence type="ECO:0000256" key="2">
    <source>
        <dbReference type="SAM" id="SignalP"/>
    </source>
</evidence>
<dbReference type="AlphaFoldDB" id="A0A8S3TT88"/>
<dbReference type="Gene3D" id="2.60.120.40">
    <property type="match status" value="1"/>
</dbReference>
<dbReference type="InterPro" id="IPR008983">
    <property type="entry name" value="Tumour_necrosis_fac-like_dom"/>
</dbReference>
<dbReference type="SUPFAM" id="SSF49842">
    <property type="entry name" value="TNF-like"/>
    <property type="match status" value="1"/>
</dbReference>
<dbReference type="Pfam" id="PF00386">
    <property type="entry name" value="C1q"/>
    <property type="match status" value="1"/>
</dbReference>
<keyword evidence="2" id="KW-0732">Signal</keyword>
<keyword evidence="5" id="KW-1185">Reference proteome</keyword>
<evidence type="ECO:0000313" key="4">
    <source>
        <dbReference type="EMBL" id="CAG2233643.1"/>
    </source>
</evidence>
<accession>A0A8S3TT88</accession>
<feature type="domain" description="C1q" evidence="3">
    <location>
        <begin position="288"/>
        <end position="369"/>
    </location>
</feature>
<feature type="coiled-coil region" evidence="1">
    <location>
        <begin position="44"/>
        <end position="89"/>
    </location>
</feature>
<organism evidence="4 5">
    <name type="scientific">Mytilus edulis</name>
    <name type="common">Blue mussel</name>
    <dbReference type="NCBI Taxonomy" id="6550"/>
    <lineage>
        <taxon>Eukaryota</taxon>
        <taxon>Metazoa</taxon>
        <taxon>Spiralia</taxon>
        <taxon>Lophotrochozoa</taxon>
        <taxon>Mollusca</taxon>
        <taxon>Bivalvia</taxon>
        <taxon>Autobranchia</taxon>
        <taxon>Pteriomorphia</taxon>
        <taxon>Mytilida</taxon>
        <taxon>Mytiloidea</taxon>
        <taxon>Mytilidae</taxon>
        <taxon>Mytilinae</taxon>
        <taxon>Mytilus</taxon>
    </lineage>
</organism>
<feature type="chain" id="PRO_5035721874" evidence="2">
    <location>
        <begin position="18"/>
        <end position="369"/>
    </location>
</feature>